<dbReference type="RefSeq" id="WP_317329142.1">
    <property type="nucleotide sequence ID" value="NZ_JAWJZA010000027.1"/>
</dbReference>
<comment type="caution">
    <text evidence="1">The sequence shown here is derived from an EMBL/GenBank/DDBJ whole genome shotgun (WGS) entry which is preliminary data.</text>
</comment>
<reference evidence="1 2" key="1">
    <citation type="submission" date="2023-10" db="EMBL/GenBank/DDBJ databases">
        <title>Veillonella sp. nov., isolated from a pig farm feces dump.</title>
        <authorList>
            <person name="Chang Y.-H."/>
        </authorList>
    </citation>
    <scope>NUCLEOTIDE SEQUENCE [LARGE SCALE GENOMIC DNA]</scope>
    <source>
        <strain evidence="1 2">YH-vei2233</strain>
    </source>
</reference>
<protein>
    <submittedName>
        <fullName evidence="1">Uncharacterized protein</fullName>
    </submittedName>
</protein>
<sequence length="66" mass="7212">MSQRTNVSSLPELLQVGQSALTSIGDISSLDESKINAIVQEATDFDSWQDMFGTAVKEYAAKKFNV</sequence>
<dbReference type="EMBL" id="JAWJZB010000001">
    <property type="protein sequence ID" value="MDV5087262.1"/>
    <property type="molecule type" value="Genomic_DNA"/>
</dbReference>
<name>A0ABU3Z5S8_9FIRM</name>
<accession>A0ABU3Z5S8</accession>
<organism evidence="1 2">
    <name type="scientific">Veillonella absiana</name>
    <dbReference type="NCBI Taxonomy" id="3079305"/>
    <lineage>
        <taxon>Bacteria</taxon>
        <taxon>Bacillati</taxon>
        <taxon>Bacillota</taxon>
        <taxon>Negativicutes</taxon>
        <taxon>Veillonellales</taxon>
        <taxon>Veillonellaceae</taxon>
        <taxon>Veillonella</taxon>
    </lineage>
</organism>
<evidence type="ECO:0000313" key="1">
    <source>
        <dbReference type="EMBL" id="MDV5087262.1"/>
    </source>
</evidence>
<keyword evidence="2" id="KW-1185">Reference proteome</keyword>
<dbReference type="Proteomes" id="UP001272515">
    <property type="component" value="Unassembled WGS sequence"/>
</dbReference>
<proteinExistence type="predicted"/>
<gene>
    <name evidence="1" type="ORF">RVY80_00095</name>
</gene>
<evidence type="ECO:0000313" key="2">
    <source>
        <dbReference type="Proteomes" id="UP001272515"/>
    </source>
</evidence>